<evidence type="ECO:0000256" key="1">
    <source>
        <dbReference type="SAM" id="Coils"/>
    </source>
</evidence>
<name>A0AAD3H036_9STRA</name>
<keyword evidence="1" id="KW-0175">Coiled coil</keyword>
<evidence type="ECO:0000313" key="3">
    <source>
        <dbReference type="EMBL" id="GFH45677.1"/>
    </source>
</evidence>
<feature type="compositionally biased region" description="Low complexity" evidence="2">
    <location>
        <begin position="8"/>
        <end position="22"/>
    </location>
</feature>
<dbReference type="EMBL" id="BLLK01000022">
    <property type="protein sequence ID" value="GFH45677.1"/>
    <property type="molecule type" value="Genomic_DNA"/>
</dbReference>
<feature type="compositionally biased region" description="Acidic residues" evidence="2">
    <location>
        <begin position="80"/>
        <end position="90"/>
    </location>
</feature>
<protein>
    <recommendedName>
        <fullName evidence="5">F-box domain-containing protein</fullName>
    </recommendedName>
</protein>
<dbReference type="AlphaFoldDB" id="A0AAD3H036"/>
<evidence type="ECO:0008006" key="5">
    <source>
        <dbReference type="Google" id="ProtNLM"/>
    </source>
</evidence>
<feature type="region of interest" description="Disordered" evidence="2">
    <location>
        <begin position="1"/>
        <end position="139"/>
    </location>
</feature>
<feature type="compositionally biased region" description="Polar residues" evidence="2">
    <location>
        <begin position="23"/>
        <end position="44"/>
    </location>
</feature>
<evidence type="ECO:0000256" key="2">
    <source>
        <dbReference type="SAM" id="MobiDB-lite"/>
    </source>
</evidence>
<feature type="compositionally biased region" description="Basic residues" evidence="2">
    <location>
        <begin position="65"/>
        <end position="75"/>
    </location>
</feature>
<feature type="compositionally biased region" description="Basic and acidic residues" evidence="2">
    <location>
        <begin position="119"/>
        <end position="130"/>
    </location>
</feature>
<feature type="compositionally biased region" description="Basic residues" evidence="2">
    <location>
        <begin position="96"/>
        <end position="106"/>
    </location>
</feature>
<evidence type="ECO:0000313" key="4">
    <source>
        <dbReference type="Proteomes" id="UP001054902"/>
    </source>
</evidence>
<sequence>MEPNPSETNTDLQNLNLLDTADSNNQENNGTTSNEIEPSSNDAIDSNAVDSGEEVAEAPATTNRRSSRLSSKKRIVFTEIDSDVDEEEEQVVTAKPPRKKKKRSGKKSNDQDEDDNYSQDDKGTKPDAKQEASAPSKPSKILYLEPTDYKIDFDLLCGGIIQNIFSYIPSTRVLFSLSQMSKRLRSLVTYEHIVRVVVLSGQKEKIKDLENLISSCIDHRFIYTPSVQRLLRMMVSSKCELGEECWAYNMEEEKPGRVGANPYHGYQCGLHLCYQCKEAYFHGHQMLGRWSTSWVDRTITECFGNSCRWKNLIATKEFFEESTGEPIGPFLEIKDFKSIETTYKTLTDRENETCREKLKELLEALREEDDNYERAQELGEFLKEAKEEKELRKHNLLSKMETNAIARDKKKYSRVKALHGQLVKAVGDHEWKEKILNATWKAEPTDRAAYFSSYHTPVQYNSWITRSFMSSFLSAPSKGTVKAMTEMKTNIMQVYNTLHQNDFFSYGFLSEEDTLESDLRALCRQHLTADSFLQLRYGSATPREVMNAIQTGDLKDFLIFFLTSVSESRKILKELFLNQTHVAHPNHNHEHLSRRHFEKMAEKFFVEKVFSSSNTTFASFSEEFQSSAENYNTMVTNLKTLMDSDIFEEEVIENRNDRYHHNNRLSMIQAFKRSVVNTPRESIGSTEQEQRDFIAELRTRRSRYSPWGWNAGMSEFRAVQFD</sequence>
<gene>
    <name evidence="3" type="ORF">CTEN210_02151</name>
</gene>
<feature type="coiled-coil region" evidence="1">
    <location>
        <begin position="351"/>
        <end position="392"/>
    </location>
</feature>
<organism evidence="3 4">
    <name type="scientific">Chaetoceros tenuissimus</name>
    <dbReference type="NCBI Taxonomy" id="426638"/>
    <lineage>
        <taxon>Eukaryota</taxon>
        <taxon>Sar</taxon>
        <taxon>Stramenopiles</taxon>
        <taxon>Ochrophyta</taxon>
        <taxon>Bacillariophyta</taxon>
        <taxon>Coscinodiscophyceae</taxon>
        <taxon>Chaetocerotophycidae</taxon>
        <taxon>Chaetocerotales</taxon>
        <taxon>Chaetocerotaceae</taxon>
        <taxon>Chaetoceros</taxon>
    </lineage>
</organism>
<accession>A0AAD3H036</accession>
<reference evidence="3 4" key="1">
    <citation type="journal article" date="2021" name="Sci. Rep.">
        <title>The genome of the diatom Chaetoceros tenuissimus carries an ancient integrated fragment of an extant virus.</title>
        <authorList>
            <person name="Hongo Y."/>
            <person name="Kimura K."/>
            <person name="Takaki Y."/>
            <person name="Yoshida Y."/>
            <person name="Baba S."/>
            <person name="Kobayashi G."/>
            <person name="Nagasaki K."/>
            <person name="Hano T."/>
            <person name="Tomaru Y."/>
        </authorList>
    </citation>
    <scope>NUCLEOTIDE SEQUENCE [LARGE SCALE GENOMIC DNA]</scope>
    <source>
        <strain evidence="3 4">NIES-3715</strain>
    </source>
</reference>
<proteinExistence type="predicted"/>
<keyword evidence="4" id="KW-1185">Reference proteome</keyword>
<dbReference type="Proteomes" id="UP001054902">
    <property type="component" value="Unassembled WGS sequence"/>
</dbReference>
<comment type="caution">
    <text evidence="3">The sequence shown here is derived from an EMBL/GenBank/DDBJ whole genome shotgun (WGS) entry which is preliminary data.</text>
</comment>